<dbReference type="EMBL" id="BAAFHN010000024">
    <property type="protein sequence ID" value="GAB0173138.1"/>
    <property type="molecule type" value="Genomic_DNA"/>
</dbReference>
<keyword evidence="1" id="KW-1133">Transmembrane helix</keyword>
<reference evidence="2 3" key="1">
    <citation type="submission" date="2024-06" db="EMBL/GenBank/DDBJ databases">
        <title>Draft genome sequence of Helicobacter trogontum NHP16-4001.</title>
        <authorList>
            <person name="Rimbara E."/>
            <person name="Suzuki M."/>
        </authorList>
    </citation>
    <scope>NUCLEOTIDE SEQUENCE [LARGE SCALE GENOMIC DNA]</scope>
    <source>
        <strain evidence="2 3">NHP16-4001</strain>
    </source>
</reference>
<feature type="transmembrane region" description="Helical" evidence="1">
    <location>
        <begin position="78"/>
        <end position="101"/>
    </location>
</feature>
<evidence type="ECO:0000313" key="2">
    <source>
        <dbReference type="EMBL" id="GAB0173138.1"/>
    </source>
</evidence>
<keyword evidence="1" id="KW-0472">Membrane</keyword>
<dbReference type="PANTHER" id="PTHR30354">
    <property type="entry name" value="GNT FAMILY GLUCONATE TRANSPORTER"/>
    <property type="match status" value="1"/>
</dbReference>
<keyword evidence="3" id="KW-1185">Reference proteome</keyword>
<keyword evidence="1" id="KW-0812">Transmembrane</keyword>
<accession>A0ABQ0D473</accession>
<protein>
    <recommendedName>
        <fullName evidence="4">GntP family permease</fullName>
    </recommendedName>
</protein>
<proteinExistence type="predicted"/>
<evidence type="ECO:0008006" key="4">
    <source>
        <dbReference type="Google" id="ProtNLM"/>
    </source>
</evidence>
<dbReference type="PANTHER" id="PTHR30354:SF7">
    <property type="entry name" value="BLL7963 PROTEIN"/>
    <property type="match status" value="1"/>
</dbReference>
<name>A0ABQ0D473_9HELI</name>
<gene>
    <name evidence="2" type="ORF">NHP164001_11540</name>
</gene>
<dbReference type="InterPro" id="IPR003474">
    <property type="entry name" value="Glcn_transporter"/>
</dbReference>
<sequence>MNLLAGATGSASGGLGIALEALADKYREIALNESIPLELFHRIASISSGGLDALPHNGAVLTLLVITGLSHKQSYFDICVVAVIIPICALIVGIILATFGIY</sequence>
<dbReference type="Proteomes" id="UP001562457">
    <property type="component" value="Unassembled WGS sequence"/>
</dbReference>
<organism evidence="2 3">
    <name type="scientific">Helicobacter trogontum</name>
    <dbReference type="NCBI Taxonomy" id="50960"/>
    <lineage>
        <taxon>Bacteria</taxon>
        <taxon>Pseudomonadati</taxon>
        <taxon>Campylobacterota</taxon>
        <taxon>Epsilonproteobacteria</taxon>
        <taxon>Campylobacterales</taxon>
        <taxon>Helicobacteraceae</taxon>
        <taxon>Helicobacter</taxon>
    </lineage>
</organism>
<evidence type="ECO:0000256" key="1">
    <source>
        <dbReference type="SAM" id="Phobius"/>
    </source>
</evidence>
<comment type="caution">
    <text evidence="2">The sequence shown here is derived from an EMBL/GenBank/DDBJ whole genome shotgun (WGS) entry which is preliminary data.</text>
</comment>
<evidence type="ECO:0000313" key="3">
    <source>
        <dbReference type="Proteomes" id="UP001562457"/>
    </source>
</evidence>
<dbReference type="RefSeq" id="WP_233714243.1">
    <property type="nucleotide sequence ID" value="NZ_BAAFHN010000024.1"/>
</dbReference>